<proteinExistence type="predicted"/>
<accession>A0A6V7NLH9</accession>
<protein>
    <submittedName>
        <fullName evidence="2">Uncharacterized protein</fullName>
    </submittedName>
</protein>
<feature type="region of interest" description="Disordered" evidence="1">
    <location>
        <begin position="68"/>
        <end position="90"/>
    </location>
</feature>
<feature type="region of interest" description="Disordered" evidence="1">
    <location>
        <begin position="27"/>
        <end position="46"/>
    </location>
</feature>
<organism evidence="2">
    <name type="scientific">Ananas comosus var. bracteatus</name>
    <name type="common">red pineapple</name>
    <dbReference type="NCBI Taxonomy" id="296719"/>
    <lineage>
        <taxon>Eukaryota</taxon>
        <taxon>Viridiplantae</taxon>
        <taxon>Streptophyta</taxon>
        <taxon>Embryophyta</taxon>
        <taxon>Tracheophyta</taxon>
        <taxon>Spermatophyta</taxon>
        <taxon>Magnoliopsida</taxon>
        <taxon>Liliopsida</taxon>
        <taxon>Poales</taxon>
        <taxon>Bromeliaceae</taxon>
        <taxon>Bromelioideae</taxon>
        <taxon>Ananas</taxon>
    </lineage>
</organism>
<dbReference type="EMBL" id="LR862139">
    <property type="protein sequence ID" value="CAD1819453.1"/>
    <property type="molecule type" value="Genomic_DNA"/>
</dbReference>
<feature type="compositionally biased region" description="Polar residues" evidence="1">
    <location>
        <begin position="107"/>
        <end position="127"/>
    </location>
</feature>
<reference evidence="2" key="1">
    <citation type="submission" date="2020-07" db="EMBL/GenBank/DDBJ databases">
        <authorList>
            <person name="Lin J."/>
        </authorList>
    </citation>
    <scope>NUCLEOTIDE SEQUENCE</scope>
</reference>
<dbReference type="AlphaFoldDB" id="A0A6V7NLH9"/>
<feature type="compositionally biased region" description="Basic and acidic residues" evidence="1">
    <location>
        <begin position="27"/>
        <end position="43"/>
    </location>
</feature>
<sequence length="169" mass="18545">MSQEDGLSNGEFEISVAAAAFAIVSLEERDGAKTKGEKEEKRIRTTNLGTNSGSFFWWFSKDEAKDADKLAGDKSTTKSQTTTQHDSTVDLKKPTVDLKKPEMIMNNTPSIRRTATLSDKSTGIIKSSQRDGSRNETTQGAKSHSVKKKTRFASFKKTASKSFGSPKDK</sequence>
<evidence type="ECO:0000256" key="1">
    <source>
        <dbReference type="SAM" id="MobiDB-lite"/>
    </source>
</evidence>
<evidence type="ECO:0000313" key="2">
    <source>
        <dbReference type="EMBL" id="CAD1819453.1"/>
    </source>
</evidence>
<name>A0A6V7NLH9_ANACO</name>
<feature type="region of interest" description="Disordered" evidence="1">
    <location>
        <begin position="107"/>
        <end position="169"/>
    </location>
</feature>
<gene>
    <name evidence="2" type="ORF">CB5_LOCUS2664</name>
</gene>